<dbReference type="KEGG" id="pbs:Plabr_1666"/>
<feature type="compositionally biased region" description="Gly residues" evidence="1">
    <location>
        <begin position="38"/>
        <end position="56"/>
    </location>
</feature>
<feature type="compositionally biased region" description="Polar residues" evidence="1">
    <location>
        <begin position="162"/>
        <end position="174"/>
    </location>
</feature>
<dbReference type="eggNOG" id="COG5183">
    <property type="taxonomic scope" value="Bacteria"/>
</dbReference>
<feature type="compositionally biased region" description="Low complexity" evidence="1">
    <location>
        <begin position="57"/>
        <end position="82"/>
    </location>
</feature>
<evidence type="ECO:0000256" key="2">
    <source>
        <dbReference type="SAM" id="SignalP"/>
    </source>
</evidence>
<feature type="compositionally biased region" description="Low complexity" evidence="1">
    <location>
        <begin position="144"/>
        <end position="160"/>
    </location>
</feature>
<accession>F0ST66</accession>
<dbReference type="AlphaFoldDB" id="F0ST66"/>
<dbReference type="EMBL" id="CP002546">
    <property type="protein sequence ID" value="ADY59277.1"/>
    <property type="molecule type" value="Genomic_DNA"/>
</dbReference>
<dbReference type="STRING" id="756272.Plabr_1666"/>
<reference evidence="4" key="1">
    <citation type="submission" date="2011-02" db="EMBL/GenBank/DDBJ databases">
        <title>The complete genome of Planctomyces brasiliensis DSM 5305.</title>
        <authorList>
            <person name="Lucas S."/>
            <person name="Copeland A."/>
            <person name="Lapidus A."/>
            <person name="Bruce D."/>
            <person name="Goodwin L."/>
            <person name="Pitluck S."/>
            <person name="Kyrpides N."/>
            <person name="Mavromatis K."/>
            <person name="Pagani I."/>
            <person name="Ivanova N."/>
            <person name="Ovchinnikova G."/>
            <person name="Lu M."/>
            <person name="Detter J.C."/>
            <person name="Han C."/>
            <person name="Land M."/>
            <person name="Hauser L."/>
            <person name="Markowitz V."/>
            <person name="Cheng J.-F."/>
            <person name="Hugenholtz P."/>
            <person name="Woyke T."/>
            <person name="Wu D."/>
            <person name="Tindall B."/>
            <person name="Pomrenke H.G."/>
            <person name="Brambilla E."/>
            <person name="Klenk H.-P."/>
            <person name="Eisen J.A."/>
        </authorList>
    </citation>
    <scope>NUCLEOTIDE SEQUENCE [LARGE SCALE GENOMIC DNA]</scope>
    <source>
        <strain evidence="4">ATCC 49424 / DSM 5305 / JCM 21570 / NBRC 103401 / IFAM 1448</strain>
    </source>
</reference>
<name>F0ST66_RUBBR</name>
<sequence length="659" mass="70258">MISPSWRKQCFTLLVATTACLMAFDPIVAGLGGRGGGGGGRPGGGGGGRVGGGGGARPSISAPSRPSVSRPSPSRPSVSRPSPSRPTPSRPSVPSSRPSPSRPSGGFSPSLPSRPSGGSSQRPNIQRPNIQPPGGGQRPNVSIPNLPSSRPSLPSGNRPSTLPGNTRPSLPSGNRPTTRPGGDRPTTLPGGNRPSLPTTRPDGDRPTTLPGTRPGGDRPSTLPGGNRPNLPGNGNRPGTLPSRPGYPGGGGSPKPGDLGDFLGIDKPLRPSPMPELPSTRPGGGNRPGGGDRPVTLPGDGDRPVTLPGEGNRPGNRPGIGDRPGTGDRPGIGDRPGNRPGLDPDNRPGGGNRPGNRPDWINRPGSGNNVINNRPNWVNINNSTNININNRWSNAIRGPGRPVTLPAERRRYWNTWGGGVRGHWDYHRYHGCFNSSWWNRHPYPLPAWRCPYYRYPYSYWWRRPAWTTFGTWFVWSNTYANSWSQPVYYDYGSGGNVVYQGDTVYINEQPVASSEDFAMSAASLATVPPPESPEVGEEEEWMPLGTFALSTDENDVNPTRVVQLVINKQGIVSGTLYNTQTDQAQAVQGQVDKQTQRVAFRIGDNEDLVAETGLYNLTQDEVPVLVHFGTEKTETYLLIRLDEPADDGADSSGIAPPQPQ</sequence>
<evidence type="ECO:0000313" key="4">
    <source>
        <dbReference type="Proteomes" id="UP000006860"/>
    </source>
</evidence>
<proteinExistence type="predicted"/>
<dbReference type="eggNOG" id="COG0532">
    <property type="taxonomic scope" value="Bacteria"/>
</dbReference>
<organism evidence="3 4">
    <name type="scientific">Rubinisphaera brasiliensis (strain ATCC 49424 / DSM 5305 / JCM 21570 / IAM 15109 / NBRC 103401 / IFAM 1448)</name>
    <name type="common">Planctomyces brasiliensis</name>
    <dbReference type="NCBI Taxonomy" id="756272"/>
    <lineage>
        <taxon>Bacteria</taxon>
        <taxon>Pseudomonadati</taxon>
        <taxon>Planctomycetota</taxon>
        <taxon>Planctomycetia</taxon>
        <taxon>Planctomycetales</taxon>
        <taxon>Planctomycetaceae</taxon>
        <taxon>Rubinisphaera</taxon>
    </lineage>
</organism>
<feature type="compositionally biased region" description="Low complexity" evidence="1">
    <location>
        <begin position="92"/>
        <end position="123"/>
    </location>
</feature>
<feature type="region of interest" description="Disordered" evidence="1">
    <location>
        <begin position="38"/>
        <end position="374"/>
    </location>
</feature>
<gene>
    <name evidence="3" type="ordered locus">Plabr_1666</name>
</gene>
<dbReference type="Proteomes" id="UP000006860">
    <property type="component" value="Chromosome"/>
</dbReference>
<feature type="signal peptide" evidence="2">
    <location>
        <begin position="1"/>
        <end position="23"/>
    </location>
</feature>
<feature type="compositionally biased region" description="Gly residues" evidence="1">
    <location>
        <begin position="281"/>
        <end position="291"/>
    </location>
</feature>
<feature type="compositionally biased region" description="Low complexity" evidence="1">
    <location>
        <begin position="175"/>
        <end position="210"/>
    </location>
</feature>
<keyword evidence="2" id="KW-0732">Signal</keyword>
<protein>
    <submittedName>
        <fullName evidence="3">Pericardin like protein</fullName>
    </submittedName>
</protein>
<dbReference type="HOGENOM" id="CLU_426920_0_0_0"/>
<feature type="compositionally biased region" description="Low complexity" evidence="1">
    <location>
        <begin position="221"/>
        <end position="245"/>
    </location>
</feature>
<keyword evidence="4" id="KW-1185">Reference proteome</keyword>
<evidence type="ECO:0000313" key="3">
    <source>
        <dbReference type="EMBL" id="ADY59277.1"/>
    </source>
</evidence>
<feature type="compositionally biased region" description="Low complexity" evidence="1">
    <location>
        <begin position="307"/>
        <end position="320"/>
    </location>
</feature>
<evidence type="ECO:0000256" key="1">
    <source>
        <dbReference type="SAM" id="MobiDB-lite"/>
    </source>
</evidence>
<feature type="chain" id="PRO_5003260890" evidence="2">
    <location>
        <begin position="24"/>
        <end position="659"/>
    </location>
</feature>
<dbReference type="PROSITE" id="PS51257">
    <property type="entry name" value="PROKAR_LIPOPROTEIN"/>
    <property type="match status" value="1"/>
</dbReference>
<dbReference type="RefSeq" id="WP_013628004.1">
    <property type="nucleotide sequence ID" value="NC_015174.1"/>
</dbReference>